<proteinExistence type="predicted"/>
<keyword evidence="7 8" id="KW-0067">ATP-binding</keyword>
<dbReference type="Gene3D" id="3.40.50.620">
    <property type="entry name" value="HUPs"/>
    <property type="match status" value="1"/>
</dbReference>
<accession>A0ABN7TB18</accession>
<dbReference type="SUPFAM" id="SSF52402">
    <property type="entry name" value="Adenine nucleotide alpha hydrolases-like"/>
    <property type="match status" value="1"/>
</dbReference>
<evidence type="ECO:0000256" key="5">
    <source>
        <dbReference type="ARBA" id="ARBA00022749"/>
    </source>
</evidence>
<dbReference type="EMBL" id="OU015567">
    <property type="protein sequence ID" value="CAG5113776.1"/>
    <property type="molecule type" value="Genomic_DNA"/>
</dbReference>
<evidence type="ECO:0000256" key="3">
    <source>
        <dbReference type="ARBA" id="ARBA00022598"/>
    </source>
</evidence>
<dbReference type="PROSITE" id="PS51553">
    <property type="entry name" value="GMPS_ATP_PPASE"/>
    <property type="match status" value="1"/>
</dbReference>
<evidence type="ECO:0000313" key="11">
    <source>
        <dbReference type="Proteomes" id="UP001158576"/>
    </source>
</evidence>
<sequence>MREESIPCVCIIDAGGQYTKVIDRRIRELQVRSEILSPATEIAVLKTFSAIIISGGPSSVTDENAPKLSAEILNMNIPVLGICWGMQFINHVNGGKVVALEKREDGVFPITVVNTASELFKGLPETQEVLLTHGDSITKAIGKDRVKCLHIDNGFMRKGESEQVIKSLTDIGTPVELVNAQRMFYNSSCQIYGSKPEDLLQEPSQILCKTIDPEQKRKIIGDTFIKLVKIEANRRNLSIDNTDVFLAQGTLRPDLIESASATVSSHADVIKTHHNDSPMARQYRNAGRLVEPLRDFHKDEVRRLGTRLGLPESIVKRQPFPGPGLAIRVICADNFLVQEDEGPAPLLKMLSNYSHCLKTPHTLLEKIKSSLSSSEHDRLEKFTRDAKLYTSILPIKSVGVQGDCRSYSQVACISGPPMWTELVFLAKIIPRICHTINRVCYLMGTPIRDSHFPNDTTPTTLSEYPLSQLRECDHRANTIMKKHNQLDNVSQMPVVLLPLHFDREPYSTKVGSCQRSVVIRPFISSDFMTGRAAIPGQDLSEECVNEMQKELCEVPGITRLLYDLTSKPPGTTEWE</sequence>
<keyword evidence="4 8" id="KW-0547">Nucleotide-binding</keyword>
<keyword evidence="5 8" id="KW-0332">GMP biosynthesis</keyword>
<dbReference type="Pfam" id="PF00117">
    <property type="entry name" value="GATase"/>
    <property type="match status" value="1"/>
</dbReference>
<evidence type="ECO:0000259" key="9">
    <source>
        <dbReference type="PROSITE" id="PS51553"/>
    </source>
</evidence>
<dbReference type="PANTHER" id="PTHR11922:SF2">
    <property type="entry name" value="GMP SYNTHASE [GLUTAMINE-HYDROLYZING]"/>
    <property type="match status" value="1"/>
</dbReference>
<dbReference type="SUPFAM" id="SSF54810">
    <property type="entry name" value="GMP synthetase C-terminal dimerisation domain"/>
    <property type="match status" value="2"/>
</dbReference>
<reference evidence="10 11" key="1">
    <citation type="submission" date="2021-04" db="EMBL/GenBank/DDBJ databases">
        <authorList>
            <person name="Bliznina A."/>
        </authorList>
    </citation>
    <scope>NUCLEOTIDE SEQUENCE [LARGE SCALE GENOMIC DNA]</scope>
</reference>
<evidence type="ECO:0000256" key="2">
    <source>
        <dbReference type="ARBA" id="ARBA00012746"/>
    </source>
</evidence>
<dbReference type="EC" id="6.3.5.2" evidence="2"/>
<feature type="domain" description="GMPS ATP-PPase" evidence="9">
    <location>
        <begin position="90"/>
        <end position="317"/>
    </location>
</feature>
<organism evidence="10 11">
    <name type="scientific">Oikopleura dioica</name>
    <name type="common">Tunicate</name>
    <dbReference type="NCBI Taxonomy" id="34765"/>
    <lineage>
        <taxon>Eukaryota</taxon>
        <taxon>Metazoa</taxon>
        <taxon>Chordata</taxon>
        <taxon>Tunicata</taxon>
        <taxon>Appendicularia</taxon>
        <taxon>Copelata</taxon>
        <taxon>Oikopleuridae</taxon>
        <taxon>Oikopleura</taxon>
    </lineage>
</organism>
<protein>
    <recommendedName>
        <fullName evidence="2">GMP synthase (glutamine-hydrolyzing)</fullName>
        <ecNumber evidence="2">6.3.5.2</ecNumber>
    </recommendedName>
</protein>
<dbReference type="Pfam" id="PF00958">
    <property type="entry name" value="GMP_synt_C"/>
    <property type="match status" value="1"/>
</dbReference>
<feature type="binding site" evidence="8">
    <location>
        <begin position="120"/>
        <end position="126"/>
    </location>
    <ligand>
        <name>ATP</name>
        <dbReference type="ChEBI" id="CHEBI:30616"/>
    </ligand>
</feature>
<dbReference type="InterPro" id="IPR029062">
    <property type="entry name" value="Class_I_gatase-like"/>
</dbReference>
<evidence type="ECO:0000313" key="10">
    <source>
        <dbReference type="EMBL" id="CAG5113776.1"/>
    </source>
</evidence>
<dbReference type="CDD" id="cd01997">
    <property type="entry name" value="GMP_synthase_C"/>
    <property type="match status" value="1"/>
</dbReference>
<dbReference type="PANTHER" id="PTHR11922">
    <property type="entry name" value="GMP SYNTHASE-RELATED"/>
    <property type="match status" value="1"/>
</dbReference>
<dbReference type="InterPro" id="IPR014729">
    <property type="entry name" value="Rossmann-like_a/b/a_fold"/>
</dbReference>
<dbReference type="InterPro" id="IPR017926">
    <property type="entry name" value="GATASE"/>
</dbReference>
<keyword evidence="11" id="KW-1185">Reference proteome</keyword>
<keyword evidence="3" id="KW-0436">Ligase</keyword>
<dbReference type="Proteomes" id="UP001158576">
    <property type="component" value="Chromosome 2"/>
</dbReference>
<dbReference type="PROSITE" id="PS51273">
    <property type="entry name" value="GATASE_TYPE_1"/>
    <property type="match status" value="1"/>
</dbReference>
<dbReference type="SUPFAM" id="SSF52317">
    <property type="entry name" value="Class I glutamine amidotransferase-like"/>
    <property type="match status" value="1"/>
</dbReference>
<evidence type="ECO:0000256" key="4">
    <source>
        <dbReference type="ARBA" id="ARBA00022741"/>
    </source>
</evidence>
<evidence type="ECO:0000256" key="6">
    <source>
        <dbReference type="ARBA" id="ARBA00022755"/>
    </source>
</evidence>
<name>A0ABN7TB18_OIKDI</name>
<evidence type="ECO:0000256" key="7">
    <source>
        <dbReference type="ARBA" id="ARBA00022840"/>
    </source>
</evidence>
<dbReference type="InterPro" id="IPR001674">
    <property type="entry name" value="GMP_synth_C"/>
</dbReference>
<keyword evidence="6 8" id="KW-0658">Purine biosynthesis</keyword>
<gene>
    <name evidence="10" type="ORF">OKIOD_LOCUS16631</name>
</gene>
<evidence type="ECO:0000256" key="8">
    <source>
        <dbReference type="PROSITE-ProRule" id="PRU00886"/>
    </source>
</evidence>
<dbReference type="InterPro" id="IPR025777">
    <property type="entry name" value="GMPS_ATP_PPase_dom"/>
</dbReference>
<evidence type="ECO:0000256" key="1">
    <source>
        <dbReference type="ARBA" id="ARBA00005153"/>
    </source>
</evidence>
<comment type="pathway">
    <text evidence="1">Purine metabolism; GMP biosynthesis; GMP from XMP (L-Gln route): step 1/1.</text>
</comment>
<dbReference type="Gene3D" id="3.30.300.10">
    <property type="match status" value="2"/>
</dbReference>